<dbReference type="EMBL" id="BDIP01001748">
    <property type="protein sequence ID" value="GIQ85060.1"/>
    <property type="molecule type" value="Genomic_DNA"/>
</dbReference>
<proteinExistence type="predicted"/>
<organism evidence="1 2">
    <name type="scientific">Kipferlia bialata</name>
    <dbReference type="NCBI Taxonomy" id="797122"/>
    <lineage>
        <taxon>Eukaryota</taxon>
        <taxon>Metamonada</taxon>
        <taxon>Carpediemonas-like organisms</taxon>
        <taxon>Kipferlia</taxon>
    </lineage>
</organism>
<reference evidence="1 2" key="1">
    <citation type="journal article" date="2018" name="PLoS ONE">
        <title>The draft genome of Kipferlia bialata reveals reductive genome evolution in fornicate parasites.</title>
        <authorList>
            <person name="Tanifuji G."/>
            <person name="Takabayashi S."/>
            <person name="Kume K."/>
            <person name="Takagi M."/>
            <person name="Nakayama T."/>
            <person name="Kamikawa R."/>
            <person name="Inagaki Y."/>
            <person name="Hashimoto T."/>
        </authorList>
    </citation>
    <scope>NUCLEOTIDE SEQUENCE [LARGE SCALE GENOMIC DNA]</scope>
    <source>
        <strain evidence="1">NY0173</strain>
    </source>
</reference>
<evidence type="ECO:0000313" key="1">
    <source>
        <dbReference type="EMBL" id="GIQ85060.1"/>
    </source>
</evidence>
<name>A0A9K3CZZ7_9EUKA</name>
<evidence type="ECO:0000313" key="2">
    <source>
        <dbReference type="Proteomes" id="UP000265618"/>
    </source>
</evidence>
<dbReference type="AlphaFoldDB" id="A0A9K3CZZ7"/>
<gene>
    <name evidence="1" type="ORF">KIPB_006672</name>
</gene>
<keyword evidence="2" id="KW-1185">Reference proteome</keyword>
<protein>
    <submittedName>
        <fullName evidence="1">Uncharacterized protein</fullName>
    </submittedName>
</protein>
<dbReference type="Proteomes" id="UP000265618">
    <property type="component" value="Unassembled WGS sequence"/>
</dbReference>
<accession>A0A9K3CZZ7</accession>
<dbReference type="OrthoDB" id="14681at2759"/>
<comment type="caution">
    <text evidence="1">The sequence shown here is derived from an EMBL/GenBank/DDBJ whole genome shotgun (WGS) entry which is preliminary data.</text>
</comment>
<sequence length="205" mass="22410">MRVLLPHEEYLVSKGALTDVSHAKSSAVHLSTPSLCLDEGPIKVALPTALPLGDRDKDTRGGYKGYQPELYLTVSAETHALLYRPVGDLELLHLLEHGTLPDTQPYQAVIEGEAGRLYAEKFVLGSKKVNTHPRTVVEFCVPRSLVDTLFAMQHKCEDGVLSMGLGDKAGKGLPLFNEALSTGQATYRIVRVKRPRKPKGKGKGR</sequence>